<dbReference type="EC" id="5.6.2.3" evidence="1"/>
<dbReference type="InterPro" id="IPR010285">
    <property type="entry name" value="DNA_helicase_pif1-like_DEAD"/>
</dbReference>
<evidence type="ECO:0000259" key="3">
    <source>
        <dbReference type="Pfam" id="PF14214"/>
    </source>
</evidence>
<dbReference type="AlphaFoldDB" id="A0A2G5CDI1"/>
<dbReference type="Pfam" id="PF05970">
    <property type="entry name" value="PIF1"/>
    <property type="match status" value="1"/>
</dbReference>
<feature type="domain" description="DNA helicase Pif1-like 2B" evidence="4">
    <location>
        <begin position="1021"/>
        <end position="1064"/>
    </location>
</feature>
<evidence type="ECO:0000259" key="4">
    <source>
        <dbReference type="Pfam" id="PF21530"/>
    </source>
</evidence>
<keyword evidence="6" id="KW-1185">Reference proteome</keyword>
<keyword evidence="1" id="KW-0378">Hydrolase</keyword>
<dbReference type="GO" id="GO:0043139">
    <property type="term" value="F:5'-3' DNA helicase activity"/>
    <property type="evidence" value="ECO:0007669"/>
    <property type="project" value="UniProtKB-EC"/>
</dbReference>
<dbReference type="InterPro" id="IPR027417">
    <property type="entry name" value="P-loop_NTPase"/>
</dbReference>
<protein>
    <recommendedName>
        <fullName evidence="1">ATP-dependent DNA helicase</fullName>
        <ecNumber evidence="1">5.6.2.3</ecNumber>
    </recommendedName>
</protein>
<evidence type="ECO:0000259" key="2">
    <source>
        <dbReference type="Pfam" id="PF05970"/>
    </source>
</evidence>
<dbReference type="InterPro" id="IPR049163">
    <property type="entry name" value="Pif1-like_2B_dom"/>
</dbReference>
<dbReference type="FunFam" id="3.40.50.300:FF:002884">
    <property type="entry name" value="ATP-dependent DNA helicase"/>
    <property type="match status" value="1"/>
</dbReference>
<dbReference type="GO" id="GO:0005524">
    <property type="term" value="F:ATP binding"/>
    <property type="evidence" value="ECO:0007669"/>
    <property type="project" value="UniProtKB-KW"/>
</dbReference>
<feature type="domain" description="DNA helicase Pif1-like DEAD-box helicase" evidence="2">
    <location>
        <begin position="796"/>
        <end position="881"/>
    </location>
</feature>
<keyword evidence="1" id="KW-0067">ATP-binding</keyword>
<keyword evidence="1" id="KW-0547">Nucleotide-binding</keyword>
<dbReference type="EMBL" id="KZ305078">
    <property type="protein sequence ID" value="PIA29334.1"/>
    <property type="molecule type" value="Genomic_DNA"/>
</dbReference>
<dbReference type="Proteomes" id="UP000230069">
    <property type="component" value="Unassembled WGS sequence"/>
</dbReference>
<keyword evidence="1" id="KW-0233">DNA recombination</keyword>
<keyword evidence="1" id="KW-0227">DNA damage</keyword>
<gene>
    <name evidence="5" type="ORF">AQUCO_06100095v1</name>
</gene>
<name>A0A2G5CDI1_AQUCA</name>
<evidence type="ECO:0000313" key="5">
    <source>
        <dbReference type="EMBL" id="PIA29334.1"/>
    </source>
</evidence>
<keyword evidence="1" id="KW-0347">Helicase</keyword>
<dbReference type="SUPFAM" id="SSF52540">
    <property type="entry name" value="P-loop containing nucleoside triphosphate hydrolases"/>
    <property type="match status" value="1"/>
</dbReference>
<feature type="domain" description="Helitron helicase-like" evidence="3">
    <location>
        <begin position="239"/>
        <end position="420"/>
    </location>
</feature>
<keyword evidence="1" id="KW-0234">DNA repair</keyword>
<dbReference type="InterPro" id="IPR025476">
    <property type="entry name" value="Helitron_helicase-like"/>
</dbReference>
<evidence type="ECO:0000313" key="6">
    <source>
        <dbReference type="Proteomes" id="UP000230069"/>
    </source>
</evidence>
<comment type="similarity">
    <text evidence="1">Belongs to the helicase family.</text>
</comment>
<dbReference type="InParanoid" id="A0A2G5CDI1"/>
<dbReference type="PANTHER" id="PTHR10492">
    <property type="match status" value="1"/>
</dbReference>
<organism evidence="5 6">
    <name type="scientific">Aquilegia coerulea</name>
    <name type="common">Rocky mountain columbine</name>
    <dbReference type="NCBI Taxonomy" id="218851"/>
    <lineage>
        <taxon>Eukaryota</taxon>
        <taxon>Viridiplantae</taxon>
        <taxon>Streptophyta</taxon>
        <taxon>Embryophyta</taxon>
        <taxon>Tracheophyta</taxon>
        <taxon>Spermatophyta</taxon>
        <taxon>Magnoliopsida</taxon>
        <taxon>Ranunculales</taxon>
        <taxon>Ranunculaceae</taxon>
        <taxon>Thalictroideae</taxon>
        <taxon>Aquilegia</taxon>
    </lineage>
</organism>
<comment type="cofactor">
    <cofactor evidence="1">
        <name>Mg(2+)</name>
        <dbReference type="ChEBI" id="CHEBI:18420"/>
    </cofactor>
</comment>
<dbReference type="GO" id="GO:0016887">
    <property type="term" value="F:ATP hydrolysis activity"/>
    <property type="evidence" value="ECO:0007669"/>
    <property type="project" value="RHEA"/>
</dbReference>
<accession>A0A2G5CDI1</accession>
<dbReference type="GO" id="GO:0006310">
    <property type="term" value="P:DNA recombination"/>
    <property type="evidence" value="ECO:0007669"/>
    <property type="project" value="UniProtKB-KW"/>
</dbReference>
<dbReference type="CDD" id="cd18809">
    <property type="entry name" value="SF1_C_RecD"/>
    <property type="match status" value="1"/>
</dbReference>
<dbReference type="Pfam" id="PF14214">
    <property type="entry name" value="Helitron_like_N"/>
    <property type="match status" value="1"/>
</dbReference>
<reference evidence="5 6" key="1">
    <citation type="submission" date="2017-09" db="EMBL/GenBank/DDBJ databases">
        <title>WGS assembly of Aquilegia coerulea Goldsmith.</title>
        <authorList>
            <person name="Hodges S."/>
            <person name="Kramer E."/>
            <person name="Nordborg M."/>
            <person name="Tomkins J."/>
            <person name="Borevitz J."/>
            <person name="Derieg N."/>
            <person name="Yan J."/>
            <person name="Mihaltcheva S."/>
            <person name="Hayes R.D."/>
            <person name="Rokhsar D."/>
        </authorList>
    </citation>
    <scope>NUCLEOTIDE SEQUENCE [LARGE SCALE GENOMIC DNA]</scope>
    <source>
        <strain evidence="6">cv. Goldsmith</strain>
    </source>
</reference>
<dbReference type="Gene3D" id="3.40.50.300">
    <property type="entry name" value="P-loop containing nucleotide triphosphate hydrolases"/>
    <property type="match status" value="1"/>
</dbReference>
<dbReference type="OrthoDB" id="687790at2759"/>
<dbReference type="PANTHER" id="PTHR10492:SF94">
    <property type="entry name" value="ATP-DEPENDENT DNA HELICASE"/>
    <property type="match status" value="1"/>
</dbReference>
<sequence length="1184" mass="137276">MCCSNGDVRLQVLPIPSELLYLYTTLSEEGIHFRQNIRAYNHVFAFTSMGVHLDQELANARRGVYTYRAQGSIYHRIGSLLPERGERPRYLQMYIYDTDHEMDNRLAENSLVNRHVLAILQRVLDRCNPFVSVFRQISHRPDRDNIRLHIKDSSTSNRHQHELPTSSQVAAILVGGEDPSDRNERDIIVETRSGNLLNVPDTAGFYDPLQYPLLHPYGNFGWDLNIFRSGSQRICCREYYSYMFQMRDNHESLLLRAGRLLQQYVVDQYVKISTQHLRYIRDHQPTLRAELYQGLRDSFSAGETNSGKGGRKIILPASYVGSPHDMHRRYHDAMALVRKYGKPDIFLTMTCNTNWEEIQENLLHSQTPQDRPDLATRVFHAKCEQLKEDLFKNHVLGRVIAHVHVIEFQKRGLPHAHFLLILDERDRLRSPDDYNKVVRAEIPDPTIEPGLYRVVLKHMIHGPCGTLNPDSVCMKNDRCKKNFPKEFSEVTIQGSNSYPIYQRSRSCPVVLFNGVYPIDNRWVVLYNPWLLMKYRCHINVEICSSIKSVKYLYKYVYKGVDRVSMEVSTMSGIDQDEVRQFLNARWFCPHEASWRIFKFPLNRMYPAVYLLQVHLENMHQVTFSGHQPILDMLRDESNSRTMLTEFFETNIDDPDARQYLYYEFPEHYTWDNHKKWHKRRGSYKVVGRVCSVSPSEGERYYLRILLNHRRGPMSFDDLKTVGSIRYETFKEAAEHLGLLERDDAIRDTLIEASTVRMLAALRKMFVMILVYCNPVGVRDLWEEFYPFMLEDYASSSSATSGIAAIMMPGGRTYHSRFKIPIPTLSMSTCRISKQSDLAVLLHESSVIIWDEATMTHRYAFEALDRTLRDLFDSNLPFGGKIFAQTVDACITQSPIWQHVKLLRLRENMSAKTDPNFSDMLLRVGDGIEPYVLNDMIRIPDDMVVPWHNDQSIDCLISEVFPRMSRNAFDRSYIIQRALITPTNKHVDLLNRKVLQLFPGHEVTYYSIDYLENDFRNLYEQELLHSMSPGELPPHKLGLKLGSPIILLRNLDPKCGLCNGTRLICRRFYRKFVQAEIITGSFSGQSVLLPRIPLRSSEDVKASFVLTRRQLPVRLSFALTINKSQGQTLPHVGIYLPDNVFTHGQLYVALSRGTSRHNTKVLVKNGTLGGLPGIYTRNVVYKEVL</sequence>
<dbReference type="Pfam" id="PF21530">
    <property type="entry name" value="Pif1_2B_dom"/>
    <property type="match status" value="1"/>
</dbReference>
<proteinExistence type="inferred from homology"/>
<dbReference type="GO" id="GO:0000723">
    <property type="term" value="P:telomere maintenance"/>
    <property type="evidence" value="ECO:0007669"/>
    <property type="project" value="InterPro"/>
</dbReference>
<dbReference type="GO" id="GO:0006281">
    <property type="term" value="P:DNA repair"/>
    <property type="evidence" value="ECO:0007669"/>
    <property type="project" value="UniProtKB-KW"/>
</dbReference>
<evidence type="ECO:0000256" key="1">
    <source>
        <dbReference type="RuleBase" id="RU363044"/>
    </source>
</evidence>
<comment type="catalytic activity">
    <reaction evidence="1">
        <text>ATP + H2O = ADP + phosphate + H(+)</text>
        <dbReference type="Rhea" id="RHEA:13065"/>
        <dbReference type="ChEBI" id="CHEBI:15377"/>
        <dbReference type="ChEBI" id="CHEBI:15378"/>
        <dbReference type="ChEBI" id="CHEBI:30616"/>
        <dbReference type="ChEBI" id="CHEBI:43474"/>
        <dbReference type="ChEBI" id="CHEBI:456216"/>
        <dbReference type="EC" id="5.6.2.3"/>
    </reaction>
</comment>